<dbReference type="InterPro" id="IPR003959">
    <property type="entry name" value="ATPase_AAA_core"/>
</dbReference>
<dbReference type="GO" id="GO:0016887">
    <property type="term" value="F:ATP hydrolysis activity"/>
    <property type="evidence" value="ECO:0007669"/>
    <property type="project" value="InterPro"/>
</dbReference>
<dbReference type="Pfam" id="PF13175">
    <property type="entry name" value="AAA_15"/>
    <property type="match status" value="1"/>
</dbReference>
<dbReference type="PANTHER" id="PTHR43581">
    <property type="entry name" value="ATP/GTP PHOSPHATASE"/>
    <property type="match status" value="1"/>
</dbReference>
<accession>A0A084SRI2</accession>
<dbReference type="SUPFAM" id="SSF52540">
    <property type="entry name" value="P-loop containing nucleoside triphosphate hydrolases"/>
    <property type="match status" value="1"/>
</dbReference>
<evidence type="ECO:0000313" key="4">
    <source>
        <dbReference type="Proteomes" id="UP000028547"/>
    </source>
</evidence>
<sequence>MITKIHIQNFKSILDYTLELGRINVFIGENGAGKTNILEAFATASAAADGTLEIEDLYTRGVRIAKPSITISSFLQRKTTQAIALTLTAAARTSSTDEKAPQLELRLVPDAGDIDSGWRVDSFSNSLILEAPSDTAALDMVMGVLLRLDRSQKSTKAALKELKELSKLKLKRPNTSILQKQLKSFCIYNLNPLALRGIQNTSRRLPLGINGENLDVFLEGLTQAQRRELVRYSKFIPWFDNLLIDTQDELKFKGHKLGRSTSRLYFRDRFMKKGNNVFSAENANEGILHTLFYLALFLSDKTPPIFAIDNIETALNPQLCRELMKSLAAMAKAHDKQVLITTHNPAILDGLDLHDDDQRLIVIHRNDQGHTVGKRIKLKPQAKGEPRYKLSELWMRGHLGGLPKAF</sequence>
<reference evidence="3 4" key="1">
    <citation type="submission" date="2014-07" db="EMBL/GenBank/DDBJ databases">
        <title>Draft Genome Sequence of Gephyronic Acid Producer, Cystobacter violaceus Strain Cb vi76.</title>
        <authorList>
            <person name="Stevens D.C."/>
            <person name="Young J."/>
            <person name="Carmichael R."/>
            <person name="Tan J."/>
            <person name="Taylor R.E."/>
        </authorList>
    </citation>
    <scope>NUCLEOTIDE SEQUENCE [LARGE SCALE GENOMIC DNA]</scope>
    <source>
        <strain evidence="3 4">Cb vi76</strain>
    </source>
</reference>
<evidence type="ECO:0008006" key="5">
    <source>
        <dbReference type="Google" id="ProtNLM"/>
    </source>
</evidence>
<protein>
    <recommendedName>
        <fullName evidence="5">Recombinase RecF</fullName>
    </recommendedName>
</protein>
<evidence type="ECO:0000313" key="3">
    <source>
        <dbReference type="EMBL" id="KFA91067.1"/>
    </source>
</evidence>
<dbReference type="InterPro" id="IPR051396">
    <property type="entry name" value="Bact_Antivir_Def_Nuclease"/>
</dbReference>
<dbReference type="AlphaFoldDB" id="A0A084SRI2"/>
<dbReference type="PANTHER" id="PTHR43581:SF4">
    <property type="entry name" value="ATP_GTP PHOSPHATASE"/>
    <property type="match status" value="1"/>
</dbReference>
<name>A0A084SRI2_9BACT</name>
<feature type="domain" description="ATPase AAA-type core" evidence="2">
    <location>
        <begin position="270"/>
        <end position="349"/>
    </location>
</feature>
<dbReference type="GO" id="GO:0005524">
    <property type="term" value="F:ATP binding"/>
    <property type="evidence" value="ECO:0007669"/>
    <property type="project" value="InterPro"/>
</dbReference>
<dbReference type="Gene3D" id="3.40.50.300">
    <property type="entry name" value="P-loop containing nucleotide triphosphate hydrolases"/>
    <property type="match status" value="1"/>
</dbReference>
<evidence type="ECO:0000259" key="1">
    <source>
        <dbReference type="Pfam" id="PF13175"/>
    </source>
</evidence>
<comment type="caution">
    <text evidence="3">The sequence shown here is derived from an EMBL/GenBank/DDBJ whole genome shotgun (WGS) entry which is preliminary data.</text>
</comment>
<dbReference type="InterPro" id="IPR027417">
    <property type="entry name" value="P-loop_NTPase"/>
</dbReference>
<dbReference type="EMBL" id="JPMI01000165">
    <property type="protein sequence ID" value="KFA91067.1"/>
    <property type="molecule type" value="Genomic_DNA"/>
</dbReference>
<proteinExistence type="predicted"/>
<gene>
    <name evidence="3" type="ORF">Q664_24790</name>
</gene>
<dbReference type="InterPro" id="IPR041685">
    <property type="entry name" value="AAA_GajA/Old/RecF-like"/>
</dbReference>
<dbReference type="Proteomes" id="UP000028547">
    <property type="component" value="Unassembled WGS sequence"/>
</dbReference>
<dbReference type="Pfam" id="PF13304">
    <property type="entry name" value="AAA_21"/>
    <property type="match status" value="1"/>
</dbReference>
<dbReference type="RefSeq" id="WP_043400166.1">
    <property type="nucleotide sequence ID" value="NZ_JPMI01000165.1"/>
</dbReference>
<dbReference type="PIRSF" id="PIRSF029347">
    <property type="entry name" value="RecF"/>
    <property type="match status" value="1"/>
</dbReference>
<feature type="domain" description="Endonuclease GajA/Old nuclease/RecF-like AAA" evidence="1">
    <location>
        <begin position="1"/>
        <end position="41"/>
    </location>
</feature>
<dbReference type="InterPro" id="IPR014555">
    <property type="entry name" value="RecF-like"/>
</dbReference>
<evidence type="ECO:0000259" key="2">
    <source>
        <dbReference type="Pfam" id="PF13304"/>
    </source>
</evidence>
<organism evidence="3 4">
    <name type="scientific">Archangium violaceum Cb vi76</name>
    <dbReference type="NCBI Taxonomy" id="1406225"/>
    <lineage>
        <taxon>Bacteria</taxon>
        <taxon>Pseudomonadati</taxon>
        <taxon>Myxococcota</taxon>
        <taxon>Myxococcia</taxon>
        <taxon>Myxococcales</taxon>
        <taxon>Cystobacterineae</taxon>
        <taxon>Archangiaceae</taxon>
        <taxon>Archangium</taxon>
    </lineage>
</organism>